<evidence type="ECO:0000313" key="3">
    <source>
        <dbReference type="Proteomes" id="UP000451471"/>
    </source>
</evidence>
<comment type="caution">
    <text evidence="2">The sequence shown here is derived from an EMBL/GenBank/DDBJ whole genome shotgun (WGS) entry which is preliminary data.</text>
</comment>
<accession>A0A6B0GP23</accession>
<feature type="compositionally biased region" description="Basic and acidic residues" evidence="1">
    <location>
        <begin position="96"/>
        <end position="113"/>
    </location>
</feature>
<dbReference type="RefSeq" id="WP_158204965.1">
    <property type="nucleotide sequence ID" value="NZ_WSZK01000019.1"/>
</dbReference>
<dbReference type="Proteomes" id="UP000451471">
    <property type="component" value="Unassembled WGS sequence"/>
</dbReference>
<evidence type="ECO:0000256" key="1">
    <source>
        <dbReference type="SAM" id="MobiDB-lite"/>
    </source>
</evidence>
<keyword evidence="3" id="KW-1185">Reference proteome</keyword>
<sequence>MVAIPICSSNGGNAISANTPPERVASALDLALAFSLLVRAAAPEFVQTHCPSVASNNQQQQCDESKREGDCRPSARLAHDFFGFAGALSGNGWRNHVHDYETGNDRERKRPPTDEAESVD</sequence>
<name>A0A6B0GP23_9EURY</name>
<proteinExistence type="predicted"/>
<protein>
    <submittedName>
        <fullName evidence="2">Uncharacterized protein</fullName>
    </submittedName>
</protein>
<organism evidence="2 3">
    <name type="scientific">Halomarina oriensis</name>
    <dbReference type="NCBI Taxonomy" id="671145"/>
    <lineage>
        <taxon>Archaea</taxon>
        <taxon>Methanobacteriati</taxon>
        <taxon>Methanobacteriota</taxon>
        <taxon>Stenosarchaea group</taxon>
        <taxon>Halobacteria</taxon>
        <taxon>Halobacteriales</taxon>
        <taxon>Natronomonadaceae</taxon>
        <taxon>Halomarina</taxon>
    </lineage>
</organism>
<dbReference type="EMBL" id="WSZK01000019">
    <property type="protein sequence ID" value="MWG35279.1"/>
    <property type="molecule type" value="Genomic_DNA"/>
</dbReference>
<dbReference type="AlphaFoldDB" id="A0A6B0GP23"/>
<feature type="region of interest" description="Disordered" evidence="1">
    <location>
        <begin position="88"/>
        <end position="120"/>
    </location>
</feature>
<gene>
    <name evidence="2" type="ORF">GQS65_12405</name>
</gene>
<feature type="region of interest" description="Disordered" evidence="1">
    <location>
        <begin position="52"/>
        <end position="71"/>
    </location>
</feature>
<evidence type="ECO:0000313" key="2">
    <source>
        <dbReference type="EMBL" id="MWG35279.1"/>
    </source>
</evidence>
<reference evidence="2 3" key="1">
    <citation type="submission" date="2019-12" db="EMBL/GenBank/DDBJ databases">
        <title>Halocatena pleomorpha gen. nov. sp. nov., an extremely halophilic archaeon of family Halobacteriaceae isolated from saltpan soil.</title>
        <authorList>
            <person name="Pal Y."/>
            <person name="Verma A."/>
            <person name="Krishnamurthi S."/>
            <person name="Kumar P."/>
        </authorList>
    </citation>
    <scope>NUCLEOTIDE SEQUENCE [LARGE SCALE GENOMIC DNA]</scope>
    <source>
        <strain evidence="2 3">JCM 16495</strain>
    </source>
</reference>
<feature type="compositionally biased region" description="Polar residues" evidence="1">
    <location>
        <begin position="52"/>
        <end position="62"/>
    </location>
</feature>